<evidence type="ECO:0008006" key="3">
    <source>
        <dbReference type="Google" id="ProtNLM"/>
    </source>
</evidence>
<dbReference type="EMBL" id="MPKA01000068">
    <property type="protein sequence ID" value="OLU46091.1"/>
    <property type="molecule type" value="Genomic_DNA"/>
</dbReference>
<dbReference type="Gene3D" id="1.25.10.90">
    <property type="match status" value="1"/>
</dbReference>
<sequence>MNLSELFSASIDPKYKAFHEKLIPGHTILGIRTPVLEQYAKTLDPSFLETPLESSYEYSLLYGFVLGRAKLDLSSRLRYLKKWLPYNTNWASNDMVCARQKWMRKHKQEVLSFLDSLLQSQNEFDQRFAYTSFLMHFKEESDFETISQRIQKYKASNYYTQMALAWLLSEWLIKDFEKTIAFMETLNLDPFTYNKALQKTIESKRTPIDIKKRCSTLKRK</sequence>
<comment type="caution">
    <text evidence="1">The sequence shown here is derived from an EMBL/GenBank/DDBJ whole genome shotgun (WGS) entry which is preliminary data.</text>
</comment>
<dbReference type="RefSeq" id="WP_076341604.1">
    <property type="nucleotide sequence ID" value="NZ_CAJTMI010000028.1"/>
</dbReference>
<dbReference type="SUPFAM" id="SSF48371">
    <property type="entry name" value="ARM repeat"/>
    <property type="match status" value="1"/>
</dbReference>
<dbReference type="GeneID" id="78275733"/>
<dbReference type="InterPro" id="IPR014825">
    <property type="entry name" value="DNA_alkylation"/>
</dbReference>
<reference evidence="1 2" key="1">
    <citation type="submission" date="2016-11" db="EMBL/GenBank/DDBJ databases">
        <title>Description of two novel members of the family Erysipelotrichaceae: Ileibacterium lipovorans gen. nov., sp. nov. and Dubosiella newyorkensis, gen. nov., sp. nov.</title>
        <authorList>
            <person name="Cox L.M."/>
            <person name="Sohn J."/>
            <person name="Tyrrell K.L."/>
            <person name="Citron D.M."/>
            <person name="Lawson P.A."/>
            <person name="Patel N.B."/>
            <person name="Iizumi T."/>
            <person name="Perez-Perez G.I."/>
            <person name="Goldstein E.J."/>
            <person name="Blaser M.J."/>
        </authorList>
    </citation>
    <scope>NUCLEOTIDE SEQUENCE [LARGE SCALE GENOMIC DNA]</scope>
    <source>
        <strain evidence="1 2">NYU-BL-A4</strain>
    </source>
</reference>
<proteinExistence type="predicted"/>
<dbReference type="PANTHER" id="PTHR34070:SF1">
    <property type="entry name" value="DNA ALKYLATION REPAIR PROTEIN"/>
    <property type="match status" value="1"/>
</dbReference>
<dbReference type="STRING" id="1862672.BO225_07235"/>
<keyword evidence="2" id="KW-1185">Reference proteome</keyword>
<dbReference type="Proteomes" id="UP000186705">
    <property type="component" value="Unassembled WGS sequence"/>
</dbReference>
<protein>
    <recommendedName>
        <fullName evidence="3">DNA alkylation repair protein</fullName>
    </recommendedName>
</protein>
<organism evidence="1 2">
    <name type="scientific">Dubosiella newyorkensis</name>
    <dbReference type="NCBI Taxonomy" id="1862672"/>
    <lineage>
        <taxon>Bacteria</taxon>
        <taxon>Bacillati</taxon>
        <taxon>Bacillota</taxon>
        <taxon>Erysipelotrichia</taxon>
        <taxon>Erysipelotrichales</taxon>
        <taxon>Erysipelotrichaceae</taxon>
        <taxon>Dubosiella</taxon>
    </lineage>
</organism>
<accession>A0A1U7NLY8</accession>
<dbReference type="OrthoDB" id="9784740at2"/>
<dbReference type="CDD" id="cd06561">
    <property type="entry name" value="AlkD_like"/>
    <property type="match status" value="1"/>
</dbReference>
<evidence type="ECO:0000313" key="1">
    <source>
        <dbReference type="EMBL" id="OLU46091.1"/>
    </source>
</evidence>
<evidence type="ECO:0000313" key="2">
    <source>
        <dbReference type="Proteomes" id="UP000186705"/>
    </source>
</evidence>
<dbReference type="PANTHER" id="PTHR34070">
    <property type="entry name" value="ARMADILLO-TYPE FOLD"/>
    <property type="match status" value="1"/>
</dbReference>
<dbReference type="Pfam" id="PF08713">
    <property type="entry name" value="DNA_alkylation"/>
    <property type="match status" value="1"/>
</dbReference>
<name>A0A1U7NLY8_9FIRM</name>
<dbReference type="AlphaFoldDB" id="A0A1U7NLY8"/>
<dbReference type="InterPro" id="IPR016024">
    <property type="entry name" value="ARM-type_fold"/>
</dbReference>
<gene>
    <name evidence="1" type="ORF">BO225_07235</name>
</gene>